<sequence length="87" mass="10091">MDEIRSLCEQFSRQKYEHPEKSKDPFRNEFRELFCAGAICEKLDVQLSSRLGSEQELRNSRSHSLNEMLSLCQRLGGLVKENLASEN</sequence>
<keyword evidence="2" id="KW-1185">Reference proteome</keyword>
<dbReference type="EMBL" id="JAHQIW010000817">
    <property type="protein sequence ID" value="KAJ1350231.1"/>
    <property type="molecule type" value="Genomic_DNA"/>
</dbReference>
<comment type="caution">
    <text evidence="1">The sequence shown here is derived from an EMBL/GenBank/DDBJ whole genome shotgun (WGS) entry which is preliminary data.</text>
</comment>
<protein>
    <submittedName>
        <fullName evidence="1">Uncharacterized protein</fullName>
    </submittedName>
</protein>
<reference evidence="1" key="1">
    <citation type="submission" date="2021-06" db="EMBL/GenBank/DDBJ databases">
        <title>Parelaphostrongylus tenuis whole genome reference sequence.</title>
        <authorList>
            <person name="Garwood T.J."/>
            <person name="Larsen P.A."/>
            <person name="Fountain-Jones N.M."/>
            <person name="Garbe J.R."/>
            <person name="Macchietto M.G."/>
            <person name="Kania S.A."/>
            <person name="Gerhold R.W."/>
            <person name="Richards J.E."/>
            <person name="Wolf T.M."/>
        </authorList>
    </citation>
    <scope>NUCLEOTIDE SEQUENCE</scope>
    <source>
        <strain evidence="1">MNPRO001-30</strain>
        <tissue evidence="1">Meninges</tissue>
    </source>
</reference>
<dbReference type="Proteomes" id="UP001196413">
    <property type="component" value="Unassembled WGS sequence"/>
</dbReference>
<accession>A0AAD5QKM4</accession>
<evidence type="ECO:0000313" key="1">
    <source>
        <dbReference type="EMBL" id="KAJ1350231.1"/>
    </source>
</evidence>
<proteinExistence type="predicted"/>
<organism evidence="1 2">
    <name type="scientific">Parelaphostrongylus tenuis</name>
    <name type="common">Meningeal worm</name>
    <dbReference type="NCBI Taxonomy" id="148309"/>
    <lineage>
        <taxon>Eukaryota</taxon>
        <taxon>Metazoa</taxon>
        <taxon>Ecdysozoa</taxon>
        <taxon>Nematoda</taxon>
        <taxon>Chromadorea</taxon>
        <taxon>Rhabditida</taxon>
        <taxon>Rhabditina</taxon>
        <taxon>Rhabditomorpha</taxon>
        <taxon>Strongyloidea</taxon>
        <taxon>Metastrongylidae</taxon>
        <taxon>Parelaphostrongylus</taxon>
    </lineage>
</organism>
<evidence type="ECO:0000313" key="2">
    <source>
        <dbReference type="Proteomes" id="UP001196413"/>
    </source>
</evidence>
<dbReference type="AlphaFoldDB" id="A0AAD5QKM4"/>
<name>A0AAD5QKM4_PARTN</name>
<gene>
    <name evidence="1" type="ORF">KIN20_005970</name>
</gene>